<protein>
    <submittedName>
        <fullName evidence="3">Uncharacterized protein</fullName>
    </submittedName>
</protein>
<dbReference type="PATRIC" id="fig|999552.6.peg.1062"/>
<evidence type="ECO:0000256" key="2">
    <source>
        <dbReference type="SAM" id="SignalP"/>
    </source>
</evidence>
<feature type="signal peptide" evidence="2">
    <location>
        <begin position="1"/>
        <end position="26"/>
    </location>
</feature>
<dbReference type="HOGENOM" id="CLU_141071_1_0_5"/>
<reference evidence="3 4" key="1">
    <citation type="submission" date="2013-09" db="EMBL/GenBank/DDBJ databases">
        <authorList>
            <consortium name="DOE Joint Genome Institute"/>
            <person name="Klenk H.-P."/>
            <person name="Huntemann M."/>
            <person name="Han J."/>
            <person name="Chen A."/>
            <person name="Kyrpides N."/>
            <person name="Mavromatis K."/>
            <person name="Markowitz V."/>
            <person name="Palaniappan K."/>
            <person name="Ivanova N."/>
            <person name="Schaumberg A."/>
            <person name="Pati A."/>
            <person name="Liolios K."/>
            <person name="Nordberg H.P."/>
            <person name="Cantor M.N."/>
            <person name="Hua S.X."/>
            <person name="Woyke T."/>
        </authorList>
    </citation>
    <scope>NUCLEOTIDE SEQUENCE [LARGE SCALE GENOMIC DNA]</scope>
    <source>
        <strain evidence="3 4">DSM 14336</strain>
    </source>
</reference>
<evidence type="ECO:0000256" key="1">
    <source>
        <dbReference type="SAM" id="MobiDB-lite"/>
    </source>
</evidence>
<evidence type="ECO:0000313" key="4">
    <source>
        <dbReference type="Proteomes" id="UP000018780"/>
    </source>
</evidence>
<evidence type="ECO:0000313" key="3">
    <source>
        <dbReference type="EMBL" id="AHD00219.1"/>
    </source>
</evidence>
<gene>
    <name evidence="3" type="ORF">METH_05305</name>
</gene>
<name>V9VR81_9RHOB</name>
<feature type="chain" id="PRO_5004782886" evidence="2">
    <location>
        <begin position="27"/>
        <end position="115"/>
    </location>
</feature>
<dbReference type="KEGG" id="lmd:METH_05305"/>
<dbReference type="EMBL" id="CP006773">
    <property type="protein sequence ID" value="AHD00219.1"/>
    <property type="molecule type" value="Genomic_DNA"/>
</dbReference>
<keyword evidence="2" id="KW-0732">Signal</keyword>
<accession>V9VR81</accession>
<dbReference type="AlphaFoldDB" id="V9VR81"/>
<keyword evidence="4" id="KW-1185">Reference proteome</keyword>
<sequence length="115" mass="11831">MKHFPRLYLGLFLALAVALTAHSAAARQGARDAAGQMVICTGLGPEIVYVDSDGQPVPPPHSCPECVMHLLDAVALPAALPVPGQSAGRVDAVPQKPARGGHREPEATARSPPAA</sequence>
<feature type="region of interest" description="Disordered" evidence="1">
    <location>
        <begin position="85"/>
        <end position="115"/>
    </location>
</feature>
<organism evidence="3 4">
    <name type="scientific">Leisingera methylohalidivorans DSM 14336</name>
    <dbReference type="NCBI Taxonomy" id="999552"/>
    <lineage>
        <taxon>Bacteria</taxon>
        <taxon>Pseudomonadati</taxon>
        <taxon>Pseudomonadota</taxon>
        <taxon>Alphaproteobacteria</taxon>
        <taxon>Rhodobacterales</taxon>
        <taxon>Roseobacteraceae</taxon>
        <taxon>Leisingera</taxon>
    </lineage>
</organism>
<dbReference type="Proteomes" id="UP000018780">
    <property type="component" value="Chromosome"/>
</dbReference>
<dbReference type="STRING" id="999552.METH_05305"/>
<dbReference type="RefSeq" id="WP_024089351.1">
    <property type="nucleotide sequence ID" value="NC_023135.1"/>
</dbReference>
<proteinExistence type="predicted"/>